<sequence>MTDHIRTFAERLLDKGPDALPPRDRRVIEHIAKRLSTRLDWSAEYEESLTFGQRLADGVAAWGGSWPFIISFSLVMAAWIAINLGLANWQPFDPYPFILLNLVLSTLAAIQAPIIMMSQNRQAAKDRIQALHDYEVNLKAEVEIVALHDKLDRLRSQDLAAAVARIEGKIEALLQEPRQEPNHAPSHAPR</sequence>
<dbReference type="OrthoDB" id="9795736at2"/>
<feature type="coiled-coil region" evidence="1">
    <location>
        <begin position="137"/>
        <end position="176"/>
    </location>
</feature>
<evidence type="ECO:0000313" key="3">
    <source>
        <dbReference type="EMBL" id="BBF91402.1"/>
    </source>
</evidence>
<dbReference type="AlphaFoldDB" id="A0A348FVR9"/>
<keyword evidence="2" id="KW-0812">Transmembrane</keyword>
<proteinExistence type="predicted"/>
<dbReference type="Pfam" id="PF06210">
    <property type="entry name" value="DUF1003"/>
    <property type="match status" value="1"/>
</dbReference>
<dbReference type="EMBL" id="AP018907">
    <property type="protein sequence ID" value="BBF91402.1"/>
    <property type="molecule type" value="Genomic_DNA"/>
</dbReference>
<feature type="transmembrane region" description="Helical" evidence="2">
    <location>
        <begin position="59"/>
        <end position="82"/>
    </location>
</feature>
<gene>
    <name evidence="3" type="ORF">BLTE_00870</name>
</gene>
<evidence type="ECO:0000256" key="1">
    <source>
        <dbReference type="SAM" id="Coils"/>
    </source>
</evidence>
<organism evidence="3 4">
    <name type="scientific">Blastochloris tepida</name>
    <dbReference type="NCBI Taxonomy" id="2233851"/>
    <lineage>
        <taxon>Bacteria</taxon>
        <taxon>Pseudomonadati</taxon>
        <taxon>Pseudomonadota</taxon>
        <taxon>Alphaproteobacteria</taxon>
        <taxon>Hyphomicrobiales</taxon>
        <taxon>Blastochloridaceae</taxon>
        <taxon>Blastochloris</taxon>
    </lineage>
</organism>
<keyword evidence="4" id="KW-1185">Reference proteome</keyword>
<feature type="transmembrane region" description="Helical" evidence="2">
    <location>
        <begin position="94"/>
        <end position="117"/>
    </location>
</feature>
<dbReference type="RefSeq" id="WP_126396591.1">
    <property type="nucleotide sequence ID" value="NZ_AP018907.1"/>
</dbReference>
<keyword evidence="2" id="KW-1133">Transmembrane helix</keyword>
<keyword evidence="2" id="KW-0472">Membrane</keyword>
<reference evidence="3 4" key="1">
    <citation type="submission" date="2018-08" db="EMBL/GenBank/DDBJ databases">
        <title>Complete genome sequencing of Blastochloris tepida GI.</title>
        <authorList>
            <person name="Tsukatani Y."/>
            <person name="Mori H."/>
        </authorList>
    </citation>
    <scope>NUCLEOTIDE SEQUENCE [LARGE SCALE GENOMIC DNA]</scope>
    <source>
        <strain evidence="3 4">GI</strain>
    </source>
</reference>
<accession>A0A348FVR9</accession>
<protein>
    <submittedName>
        <fullName evidence="3">Cyclic nucleotide-binding protein</fullName>
    </submittedName>
</protein>
<name>A0A348FVR9_9HYPH</name>
<evidence type="ECO:0000313" key="4">
    <source>
        <dbReference type="Proteomes" id="UP000266934"/>
    </source>
</evidence>
<dbReference type="PANTHER" id="PTHR41386">
    <property type="entry name" value="INTEGRAL MEMBRANE PROTEIN-RELATED"/>
    <property type="match status" value="1"/>
</dbReference>
<keyword evidence="1" id="KW-0175">Coiled coil</keyword>
<dbReference type="Proteomes" id="UP000266934">
    <property type="component" value="Chromosome"/>
</dbReference>
<dbReference type="PANTHER" id="PTHR41386:SF1">
    <property type="entry name" value="MEMBRANE PROTEIN"/>
    <property type="match status" value="1"/>
</dbReference>
<dbReference type="InterPro" id="IPR010406">
    <property type="entry name" value="DUF1003"/>
</dbReference>
<dbReference type="KEGG" id="blag:BLTE_00870"/>
<evidence type="ECO:0000256" key="2">
    <source>
        <dbReference type="SAM" id="Phobius"/>
    </source>
</evidence>